<dbReference type="EMBL" id="AP023396">
    <property type="protein sequence ID" value="BCK58354.1"/>
    <property type="molecule type" value="Genomic_DNA"/>
</dbReference>
<proteinExistence type="predicted"/>
<dbReference type="KEGG" id="nwl:NWFMUON74_61260"/>
<keyword evidence="3" id="KW-1185">Reference proteome</keyword>
<protein>
    <submittedName>
        <fullName evidence="2">Uncharacterized protein</fullName>
    </submittedName>
</protein>
<dbReference type="RefSeq" id="WP_187685113.1">
    <property type="nucleotide sequence ID" value="NZ_AP023396.1"/>
</dbReference>
<accession>A0A7G1KYV7</accession>
<reference evidence="2 3" key="1">
    <citation type="submission" date="2020-08" db="EMBL/GenBank/DDBJ databases">
        <title>Genome Sequencing of Nocardia wallacei strain FMUON74 and assembly.</title>
        <authorList>
            <person name="Toyokawa M."/>
            <person name="Uesaka K."/>
        </authorList>
    </citation>
    <scope>NUCLEOTIDE SEQUENCE [LARGE SCALE GENOMIC DNA]</scope>
    <source>
        <strain evidence="2 3">FMUON74</strain>
    </source>
</reference>
<feature type="region of interest" description="Disordered" evidence="1">
    <location>
        <begin position="1"/>
        <end position="25"/>
    </location>
</feature>
<evidence type="ECO:0000256" key="1">
    <source>
        <dbReference type="SAM" id="MobiDB-lite"/>
    </source>
</evidence>
<organism evidence="2 3">
    <name type="scientific">Nocardia wallacei</name>
    <dbReference type="NCBI Taxonomy" id="480035"/>
    <lineage>
        <taxon>Bacteria</taxon>
        <taxon>Bacillati</taxon>
        <taxon>Actinomycetota</taxon>
        <taxon>Actinomycetes</taxon>
        <taxon>Mycobacteriales</taxon>
        <taxon>Nocardiaceae</taxon>
        <taxon>Nocardia</taxon>
    </lineage>
</organism>
<gene>
    <name evidence="2" type="ORF">NWFMUON74_61260</name>
</gene>
<dbReference type="AlphaFoldDB" id="A0A7G1KYV7"/>
<dbReference type="GeneID" id="80350539"/>
<evidence type="ECO:0000313" key="3">
    <source>
        <dbReference type="Proteomes" id="UP000516173"/>
    </source>
</evidence>
<name>A0A7G1KYV7_9NOCA</name>
<sequence>MQHDPARRRWNGGQGSQPAQRGHVQGGAELAYAKLHYGGQAYKLDAEKVALFQMEVTRALRAGDPVTVVDAPLSGGATLSIAVSPSIPVAIEKGGSDQGPSAAFL</sequence>
<dbReference type="Proteomes" id="UP000516173">
    <property type="component" value="Chromosome"/>
</dbReference>
<evidence type="ECO:0000313" key="2">
    <source>
        <dbReference type="EMBL" id="BCK58354.1"/>
    </source>
</evidence>